<gene>
    <name evidence="1" type="primary">panB</name>
    <name evidence="1" type="ORF">E0946_03375</name>
</gene>
<protein>
    <submittedName>
        <fullName evidence="1">3-methyl-2-oxobutanoate hydroxymethyltransferase</fullName>
        <ecNumber evidence="1">2.1.2.11</ecNumber>
    </submittedName>
</protein>
<comment type="caution">
    <text evidence="1">The sequence shown here is derived from an EMBL/GenBank/DDBJ whole genome shotgun (WGS) entry which is preliminary data.</text>
</comment>
<name>A0AC61QJS1_9BACT</name>
<organism evidence="1 2">
    <name type="scientific">Candidatus Syntrophosphaera thermopropionivorans</name>
    <dbReference type="NCBI Taxonomy" id="2593015"/>
    <lineage>
        <taxon>Bacteria</taxon>
        <taxon>Pseudomonadati</taxon>
        <taxon>Candidatus Cloacimonadota</taxon>
        <taxon>Candidatus Cloacimonadia</taxon>
        <taxon>Candidatus Cloacimonadales</taxon>
        <taxon>Candidatus Cloacimonadaceae</taxon>
        <taxon>Candidatus Syntrophosphaera</taxon>
    </lineage>
</organism>
<evidence type="ECO:0000313" key="1">
    <source>
        <dbReference type="EMBL" id="TDF73414.1"/>
    </source>
</evidence>
<dbReference type="Proteomes" id="UP000294588">
    <property type="component" value="Unassembled WGS sequence"/>
</dbReference>
<keyword evidence="1" id="KW-0808">Transferase</keyword>
<evidence type="ECO:0000313" key="2">
    <source>
        <dbReference type="Proteomes" id="UP000294588"/>
    </source>
</evidence>
<dbReference type="EC" id="2.1.2.11" evidence="1"/>
<dbReference type="EMBL" id="SMOG01000006">
    <property type="protein sequence ID" value="TDF73414.1"/>
    <property type="molecule type" value="Genomic_DNA"/>
</dbReference>
<reference evidence="1" key="1">
    <citation type="submission" date="2019-03" db="EMBL/GenBank/DDBJ databases">
        <title>Candidatus Syntrophosphaera thermopropionivorans: a novel player in syntrophic propionate oxidation during anaerobic digestion.</title>
        <authorList>
            <person name="Dyksma S."/>
        </authorList>
    </citation>
    <scope>NUCLEOTIDE SEQUENCE</scope>
    <source>
        <strain evidence="1">W5</strain>
    </source>
</reference>
<proteinExistence type="predicted"/>
<accession>A0AC61QJS1</accession>
<sequence>MDEIKSKNYTPSTFKKMKSEGKKICMITAYDYAMARCVQNSDIDLILVGDSLGMVVLGYENTLPVTMDDMVRHTAAVRRGAPNSFIIGDMPYMSYHLNLEQTKINAARLMVEGGANAVKLEGGSESRLEAISAILDCQIPVCAHIGLTPQSIHIFGGYKVQGKTPQAYERLIKQAVALEETGVFMLVLEGVPEALGKEVAKNLQIPVIGIGAGRYVDGQVLVNNDLLGFSDLIPKYVKTYASLDKVIVDALNHYCSEVREGIFPEEDNVYFPINEEKKDN</sequence>
<keyword evidence="2" id="KW-1185">Reference proteome</keyword>